<evidence type="ECO:0000313" key="2">
    <source>
        <dbReference type="EMBL" id="MFC4665391.1"/>
    </source>
</evidence>
<dbReference type="Pfam" id="PF04326">
    <property type="entry name" value="SLFN_AlbA_2"/>
    <property type="match status" value="1"/>
</dbReference>
<reference evidence="3" key="1">
    <citation type="journal article" date="2019" name="Int. J. Syst. Evol. Microbiol.">
        <title>The Global Catalogue of Microorganisms (GCM) 10K type strain sequencing project: providing services to taxonomists for standard genome sequencing and annotation.</title>
        <authorList>
            <consortium name="The Broad Institute Genomics Platform"/>
            <consortium name="The Broad Institute Genome Sequencing Center for Infectious Disease"/>
            <person name="Wu L."/>
            <person name="Ma J."/>
        </authorList>
    </citation>
    <scope>NUCLEOTIDE SEQUENCE [LARGE SCALE GENOMIC DNA]</scope>
    <source>
        <strain evidence="3">CGMCC 4.7357</strain>
    </source>
</reference>
<accession>A0ABV9K6A7</accession>
<gene>
    <name evidence="2" type="ORF">ACFO3G_01990</name>
</gene>
<comment type="caution">
    <text evidence="2">The sequence shown here is derived from an EMBL/GenBank/DDBJ whole genome shotgun (WGS) entry which is preliminary data.</text>
</comment>
<protein>
    <submittedName>
        <fullName evidence="2">Helix-turn-helix domain-containing protein</fullName>
    </submittedName>
</protein>
<feature type="domain" description="Schlafen AlbA-2" evidence="1">
    <location>
        <begin position="908"/>
        <end position="1041"/>
    </location>
</feature>
<organism evidence="2 3">
    <name type="scientific">Falsiporphyromonas endometrii</name>
    <dbReference type="NCBI Taxonomy" id="1387297"/>
    <lineage>
        <taxon>Bacteria</taxon>
        <taxon>Pseudomonadati</taxon>
        <taxon>Bacteroidota</taxon>
        <taxon>Bacteroidia</taxon>
        <taxon>Bacteroidales</taxon>
        <taxon>Porphyromonadaceae</taxon>
        <taxon>Falsiporphyromonas</taxon>
    </lineage>
</organism>
<dbReference type="InterPro" id="IPR038461">
    <property type="entry name" value="Schlafen_AlbA_2_dom_sf"/>
</dbReference>
<dbReference type="EMBL" id="JBHSGO010000037">
    <property type="protein sequence ID" value="MFC4665391.1"/>
    <property type="molecule type" value="Genomic_DNA"/>
</dbReference>
<dbReference type="RefSeq" id="WP_380077477.1">
    <property type="nucleotide sequence ID" value="NZ_JBHSGO010000037.1"/>
</dbReference>
<keyword evidence="3" id="KW-1185">Reference proteome</keyword>
<evidence type="ECO:0000313" key="3">
    <source>
        <dbReference type="Proteomes" id="UP001596020"/>
    </source>
</evidence>
<name>A0ABV9K6A7_9PORP</name>
<sequence length="1295" mass="148947">MSDVKKTLPIIGVYKENFRSFYSVKYKNEEYQVRMLEYQKGRPIPETLNCMVKSNGDQIDITQDLEYAIKELYKVGKEYSCFKVRDKQGSYYDVVDPNGLRFRLTEYGDCQLSMGQYITAKVLSIRQVRVCLKLINDVNQRTKLPYYTIEQLESLMGQSKGYLSVLAHMLNESPNLEQAKELYQSKDGLWILEAISEIDYTLLRRESLTEDNKGLVEIFGPLCIYVIEGSDILNHIDPDDRRQKINEFTSIAEHAEDFGEAYKLFERGEAQSYVEQQLTNLKKSENLYRPESKLRIMMSLFNLDEKVRTEMMDQIFDIIINGKNKANWKAEPFRSAFVNLLEIFISEYRIKSVRTTGIDLIHKEIIAIAIQQLLSNENDQIDRRLNRATFYRLLAYIQRHYSQDMLDDAFNCLFTKYDSRVEYEWEDLNALAVLYTKVGNSPYRSQNMLESFQRMKYKRDHLELIVDRKHIELRHDLGSKEVNPGNLLPWKVMTISTINQVSNKVKNCDNAHEVSKFWKDVSEELWNTQTIQPQKYEPFVGDRVTIKITGESDDYQYLFCEIVSDKYQGKGWLNIVDASMYLSGGRGSNINLFLDDDGAPFLVEGTVIEEPDKYDEMEFSLLDVIDEYVDVTYDADDEFDCLILSFFSDKDTDTNYAIGVSSNGVSCRVIPQEGVVLSTSDVIRVKYSSYKINGQLECTYVRRSDVKFSVADAFRNLMKNLSLEESMEEDIVEDPMDEKVMREIIGILDRQSAIYESRGQSYSCLAVASILGYLIGDKEVYNYYEKRKEIILATEEYERNGYVDDERLEKLLSSLGDDLVNSDYLINEAVTKFTILQSLKHKENVKTLFEISEKSSNPSIVKSAHLAIAILLTDRFEIPNVSKQLQDKLNEQMGIKVMKSTLKDYGIESQTIEFKTSVVFPPDNNMQPQPLVQGDNILRVVCGFLNSDNGGTLYIGVNNYGAACGVDSDLKYLKKDKDGYGRYIHNMINRELGNIANQCCTDCDWEEDQGYEVYAIHIKPSPELIDYKGKYWIRQDTETRVLKEDKFKTYQEMHKKAYLKFEAEHISQINIENEPIQNDNLQTTSQQPAKPNVIAEEILTSNHRENIVNDWEDGYGIDTVAYVHLLPKSKYIVSDDGTYAGTELSLQIKESEKNGYLAVAYRSGNILLVKMSDILNKQGQGVQNRCVNDVPLFVCPMVESQSLLTVWRNTVSDLCARIDTVADLLKKHCDGTLQDEGALIHETKFKALESCEVIPQTILDKMAKYVNAGNGVGQKITFNDRNQFAKLLNLEITAE</sequence>
<dbReference type="Proteomes" id="UP001596020">
    <property type="component" value="Unassembled WGS sequence"/>
</dbReference>
<proteinExistence type="predicted"/>
<dbReference type="Gene3D" id="3.30.950.30">
    <property type="entry name" value="Schlafen, AAA domain"/>
    <property type="match status" value="1"/>
</dbReference>
<evidence type="ECO:0000259" key="1">
    <source>
        <dbReference type="Pfam" id="PF04326"/>
    </source>
</evidence>
<dbReference type="InterPro" id="IPR007421">
    <property type="entry name" value="Schlafen_AlbA_2_dom"/>
</dbReference>